<dbReference type="RefSeq" id="WP_204707815.1">
    <property type="nucleotide sequence ID" value="NZ_JBHSZV010000013.1"/>
</dbReference>
<evidence type="ECO:0000313" key="2">
    <source>
        <dbReference type="EMBL" id="MFC7061206.1"/>
    </source>
</evidence>
<dbReference type="EMBL" id="JBHSZV010000013">
    <property type="protein sequence ID" value="MFC7061206.1"/>
    <property type="molecule type" value="Genomic_DNA"/>
</dbReference>
<keyword evidence="2" id="KW-0969">Cilium</keyword>
<gene>
    <name evidence="2" type="ORF">ACFQIC_04965</name>
</gene>
<dbReference type="NCBIfam" id="TIGR02530">
    <property type="entry name" value="flg_new"/>
    <property type="match status" value="1"/>
</dbReference>
<keyword evidence="2" id="KW-0966">Cell projection</keyword>
<keyword evidence="3" id="KW-1185">Reference proteome</keyword>
<evidence type="ECO:0000256" key="1">
    <source>
        <dbReference type="SAM" id="MobiDB-lite"/>
    </source>
</evidence>
<feature type="region of interest" description="Disordered" evidence="1">
    <location>
        <begin position="1"/>
        <end position="30"/>
    </location>
</feature>
<sequence length="123" mass="13884">MNPRIHQLHQPQPLPHHTKAKQSQEASFKEAFNEAKSNALQVSKHAQERLRDRNINIDNQKWKQISSKMSEAKSKGVTDSLVLLKDAALVVSTKNNMVVTAMNKEDTNSHIFTNINGTIILDD</sequence>
<accession>A0ABW2EI67</accession>
<dbReference type="Proteomes" id="UP001596410">
    <property type="component" value="Unassembled WGS sequence"/>
</dbReference>
<organism evidence="2 3">
    <name type="scientific">Halobacillus seohaensis</name>
    <dbReference type="NCBI Taxonomy" id="447421"/>
    <lineage>
        <taxon>Bacteria</taxon>
        <taxon>Bacillati</taxon>
        <taxon>Bacillota</taxon>
        <taxon>Bacilli</taxon>
        <taxon>Bacillales</taxon>
        <taxon>Bacillaceae</taxon>
        <taxon>Halobacillus</taxon>
    </lineage>
</organism>
<reference evidence="3" key="1">
    <citation type="journal article" date="2019" name="Int. J. Syst. Evol. Microbiol.">
        <title>The Global Catalogue of Microorganisms (GCM) 10K type strain sequencing project: providing services to taxonomists for standard genome sequencing and annotation.</title>
        <authorList>
            <consortium name="The Broad Institute Genomics Platform"/>
            <consortium name="The Broad Institute Genome Sequencing Center for Infectious Disease"/>
            <person name="Wu L."/>
            <person name="Ma J."/>
        </authorList>
    </citation>
    <scope>NUCLEOTIDE SEQUENCE [LARGE SCALE GENOMIC DNA]</scope>
    <source>
        <strain evidence="3">CGMCC 4.1621</strain>
    </source>
</reference>
<dbReference type="InterPro" id="IPR013367">
    <property type="entry name" value="Flagellar_put"/>
</dbReference>
<dbReference type="Pfam" id="PF12611">
    <property type="entry name" value="Flagellar_put"/>
    <property type="match status" value="1"/>
</dbReference>
<proteinExistence type="predicted"/>
<keyword evidence="2" id="KW-0282">Flagellum</keyword>
<name>A0ABW2EI67_9BACI</name>
<evidence type="ECO:0000313" key="3">
    <source>
        <dbReference type="Proteomes" id="UP001596410"/>
    </source>
</evidence>
<comment type="caution">
    <text evidence="2">The sequence shown here is derived from an EMBL/GenBank/DDBJ whole genome shotgun (WGS) entry which is preliminary data.</text>
</comment>
<protein>
    <submittedName>
        <fullName evidence="2">TIGR02530 family flagellar biosynthesis protein</fullName>
    </submittedName>
</protein>